<evidence type="ECO:0000256" key="5">
    <source>
        <dbReference type="ARBA" id="ARBA00022553"/>
    </source>
</evidence>
<reference evidence="16 17" key="1">
    <citation type="journal article" date="2018" name="Nat. Ecol. Evol.">
        <title>Shark genomes provide insights into elasmobranch evolution and the origin of vertebrates.</title>
        <authorList>
            <person name="Hara Y"/>
            <person name="Yamaguchi K"/>
            <person name="Onimaru K"/>
            <person name="Kadota M"/>
            <person name="Koyanagi M"/>
            <person name="Keeley SD"/>
            <person name="Tatsumi K"/>
            <person name="Tanaka K"/>
            <person name="Motone F"/>
            <person name="Kageyama Y"/>
            <person name="Nozu R"/>
            <person name="Adachi N"/>
            <person name="Nishimura O"/>
            <person name="Nakagawa R"/>
            <person name="Tanegashima C"/>
            <person name="Kiyatake I"/>
            <person name="Matsumoto R"/>
            <person name="Murakumo K"/>
            <person name="Nishida K"/>
            <person name="Terakita A"/>
            <person name="Kuratani S"/>
            <person name="Sato K"/>
            <person name="Hyodo S Kuraku.S."/>
        </authorList>
    </citation>
    <scope>NUCLEOTIDE SEQUENCE [LARGE SCALE GENOMIC DNA]</scope>
</reference>
<dbReference type="Pfam" id="PF00787">
    <property type="entry name" value="PX"/>
    <property type="match status" value="1"/>
</dbReference>
<sequence length="487" mass="55456">MADEVSGRQPGSGSDLEGPVPTNLSRGPRLVKIIKSETGYGFNVRGQVSEGGQLRSINGELYAPLQHVSAVLPGGAAERAGVRKGDRILEVNGVNVEGATHKQVVDLIRAGDRELILTVLSVPQQEADRLDPVLQLTAMDFEVFNIYMAGRQLCSRRFREFTILHQNLKREFSDFHFPKLPRKWPFSLSEQQLDARRRGLEEYLEKVCSVSVLGESDVMQEFLADSSESTNGLSDVDLRIALPDRNIITVSVKKNSTAEEVYRAVQEHLRMDSITASFFTLFEVVDHFFERKLVPNEFPHKLYIQNYTSAAAGTCLVIRKWLFTMAQEELLNDNDLAVTYFFHQAVEDVKKGRIRVGDKSYQLQKLSEQHKKVMYLNMIRTCEGYNQIVFPHCRCDSRRKGHVMAAISIQHFKLHACTEDGQLEVCVFRWDADRFNYMHECFERVLCELRWRKEMEDVGNDEDNRNSTNHMNIFHAAAARSSGGSLS</sequence>
<dbReference type="Gene3D" id="3.10.20.90">
    <property type="entry name" value="Phosphatidylinositol 3-kinase Catalytic Subunit, Chain A, domain 1"/>
    <property type="match status" value="1"/>
</dbReference>
<accession>A0A401ST66</accession>
<dbReference type="FunFam" id="3.10.20.90:FF:000075">
    <property type="entry name" value="sorting nexin-27 isoform X2"/>
    <property type="match status" value="1"/>
</dbReference>
<name>A0A401ST66_CHIPU</name>
<evidence type="ECO:0000256" key="7">
    <source>
        <dbReference type="ARBA" id="ARBA00022927"/>
    </source>
</evidence>
<dbReference type="Proteomes" id="UP000287033">
    <property type="component" value="Unassembled WGS sequence"/>
</dbReference>
<protein>
    <recommendedName>
        <fullName evidence="11">Sorting nexin-27</fullName>
    </recommendedName>
</protein>
<dbReference type="Pfam" id="PF00788">
    <property type="entry name" value="RA"/>
    <property type="match status" value="1"/>
</dbReference>
<proteinExistence type="predicted"/>
<gene>
    <name evidence="16" type="ORF">chiPu_0012038</name>
</gene>
<dbReference type="CDD" id="cd01777">
    <property type="entry name" value="FERM_F1_SNX27"/>
    <property type="match status" value="1"/>
</dbReference>
<keyword evidence="6" id="KW-0967">Endosome</keyword>
<dbReference type="SUPFAM" id="SSF64268">
    <property type="entry name" value="PX domain"/>
    <property type="match status" value="1"/>
</dbReference>
<evidence type="ECO:0000256" key="10">
    <source>
        <dbReference type="ARBA" id="ARBA00058700"/>
    </source>
</evidence>
<dbReference type="FunFam" id="1.20.80.60:FF:000002">
    <property type="entry name" value="sorting nexin-27 isoform X2"/>
    <property type="match status" value="1"/>
</dbReference>
<feature type="domain" description="PDZ" evidence="13">
    <location>
        <begin position="30"/>
        <end position="123"/>
    </location>
</feature>
<dbReference type="OrthoDB" id="10036828at2759"/>
<feature type="region of interest" description="Disordered" evidence="12">
    <location>
        <begin position="1"/>
        <end position="24"/>
    </location>
</feature>
<dbReference type="PROSITE" id="PS50200">
    <property type="entry name" value="RA"/>
    <property type="match status" value="1"/>
</dbReference>
<evidence type="ECO:0000256" key="9">
    <source>
        <dbReference type="ARBA" id="ARBA00023136"/>
    </source>
</evidence>
<dbReference type="PANTHER" id="PTHR12431:SF19">
    <property type="entry name" value="SORTING NEXIN-27"/>
    <property type="match status" value="1"/>
</dbReference>
<dbReference type="GO" id="GO:0032456">
    <property type="term" value="P:endocytic recycling"/>
    <property type="evidence" value="ECO:0007669"/>
    <property type="project" value="TreeGrafter"/>
</dbReference>
<dbReference type="InterPro" id="IPR001683">
    <property type="entry name" value="PX_dom"/>
</dbReference>
<dbReference type="CDD" id="cd23070">
    <property type="entry name" value="PDZ_SNX27-like"/>
    <property type="match status" value="1"/>
</dbReference>
<dbReference type="GO" id="GO:0007165">
    <property type="term" value="P:signal transduction"/>
    <property type="evidence" value="ECO:0007669"/>
    <property type="project" value="InterPro"/>
</dbReference>
<organism evidence="16 17">
    <name type="scientific">Chiloscyllium punctatum</name>
    <name type="common">Brownbanded bambooshark</name>
    <name type="synonym">Hemiscyllium punctatum</name>
    <dbReference type="NCBI Taxonomy" id="137246"/>
    <lineage>
        <taxon>Eukaryota</taxon>
        <taxon>Metazoa</taxon>
        <taxon>Chordata</taxon>
        <taxon>Craniata</taxon>
        <taxon>Vertebrata</taxon>
        <taxon>Chondrichthyes</taxon>
        <taxon>Elasmobranchii</taxon>
        <taxon>Galeomorphii</taxon>
        <taxon>Galeoidea</taxon>
        <taxon>Orectolobiformes</taxon>
        <taxon>Hemiscylliidae</taxon>
        <taxon>Chiloscyllium</taxon>
    </lineage>
</organism>
<evidence type="ECO:0000256" key="1">
    <source>
        <dbReference type="ARBA" id="ARBA00004220"/>
    </source>
</evidence>
<dbReference type="PROSITE" id="PS50195">
    <property type="entry name" value="PX"/>
    <property type="match status" value="1"/>
</dbReference>
<keyword evidence="5" id="KW-0597">Phosphoprotein</keyword>
<dbReference type="SMART" id="SM00312">
    <property type="entry name" value="PX"/>
    <property type="match status" value="1"/>
</dbReference>
<feature type="domain" description="PX" evidence="14">
    <location>
        <begin position="117"/>
        <end position="230"/>
    </location>
</feature>
<evidence type="ECO:0000259" key="14">
    <source>
        <dbReference type="PROSITE" id="PS50195"/>
    </source>
</evidence>
<evidence type="ECO:0000259" key="15">
    <source>
        <dbReference type="PROSITE" id="PS50200"/>
    </source>
</evidence>
<dbReference type="InterPro" id="IPR036871">
    <property type="entry name" value="PX_dom_sf"/>
</dbReference>
<dbReference type="Gene3D" id="1.20.80.60">
    <property type="match status" value="1"/>
</dbReference>
<dbReference type="EMBL" id="BEZZ01000529">
    <property type="protein sequence ID" value="GCC33568.1"/>
    <property type="molecule type" value="Genomic_DNA"/>
</dbReference>
<keyword evidence="7" id="KW-0653">Protein transport</keyword>
<comment type="caution">
    <text evidence="16">The sequence shown here is derived from an EMBL/GenBank/DDBJ whole genome shotgun (WGS) entry which is preliminary data.</text>
</comment>
<dbReference type="Pfam" id="PF00595">
    <property type="entry name" value="PDZ"/>
    <property type="match status" value="1"/>
</dbReference>
<keyword evidence="8" id="KW-0446">Lipid-binding</keyword>
<dbReference type="InterPro" id="IPR000159">
    <property type="entry name" value="RA_dom"/>
</dbReference>
<dbReference type="OMA" id="PNEFPHN"/>
<keyword evidence="17" id="KW-1185">Reference proteome</keyword>
<keyword evidence="9" id="KW-0472">Membrane</keyword>
<dbReference type="InterPro" id="IPR001478">
    <property type="entry name" value="PDZ"/>
</dbReference>
<dbReference type="GO" id="GO:0035091">
    <property type="term" value="F:phosphatidylinositol binding"/>
    <property type="evidence" value="ECO:0007669"/>
    <property type="project" value="InterPro"/>
</dbReference>
<dbReference type="Gene3D" id="2.30.42.10">
    <property type="match status" value="1"/>
</dbReference>
<evidence type="ECO:0000256" key="6">
    <source>
        <dbReference type="ARBA" id="ARBA00022753"/>
    </source>
</evidence>
<dbReference type="SMART" id="SM00228">
    <property type="entry name" value="PDZ"/>
    <property type="match status" value="1"/>
</dbReference>
<evidence type="ECO:0000313" key="16">
    <source>
        <dbReference type="EMBL" id="GCC33568.1"/>
    </source>
</evidence>
<evidence type="ECO:0000313" key="17">
    <source>
        <dbReference type="Proteomes" id="UP000287033"/>
    </source>
</evidence>
<dbReference type="GO" id="GO:0005829">
    <property type="term" value="C:cytosol"/>
    <property type="evidence" value="ECO:0007669"/>
    <property type="project" value="UniProtKB-SubCell"/>
</dbReference>
<feature type="domain" description="Ras-associating" evidence="15">
    <location>
        <begin position="234"/>
        <end position="323"/>
    </location>
</feature>
<keyword evidence="3" id="KW-0813">Transport</keyword>
<evidence type="ECO:0000256" key="2">
    <source>
        <dbReference type="ARBA" id="ARBA00004514"/>
    </source>
</evidence>
<dbReference type="FunFam" id="3.30.1520.10:FF:000003">
    <property type="entry name" value="sorting nexin-27 isoform X2"/>
    <property type="match status" value="1"/>
</dbReference>
<dbReference type="PANTHER" id="PTHR12431">
    <property type="entry name" value="SORTING NEXIN 17 AND 27"/>
    <property type="match status" value="1"/>
</dbReference>
<comment type="function">
    <text evidence="10">Involved in the retrograde transport from endosome to plasma membrane, a trafficking pathway that promotes the recycling of internalized transmembrane proteins. Following internalization, endocytosed transmembrane proteins are delivered to early endosomes and recycled to the plasma membrane instead of being degraded in lysosomes. SNX27 specifically binds and directs sorting of a subset of transmembrane proteins containing a PDZ-binding motif at the C-terminus: following interaction with target transmembrane proteins, associates with the retromer complex, preventing entry into the lysosomal pathway, and promotes retromer-tubule based plasma membrane recycling. SNX27 also binds with the WASH complex. Interacts with membranes containing phosphatidylinositol-3-phosphate (PtdIns(3P)). May participate in establishment of natural killer cell polarity. Recruits CYTIP to early endosomes.</text>
</comment>
<evidence type="ECO:0000256" key="12">
    <source>
        <dbReference type="SAM" id="MobiDB-lite"/>
    </source>
</evidence>
<comment type="subcellular location">
    <subcellularLocation>
        <location evidence="2">Cytoplasm</location>
        <location evidence="2">Cytosol</location>
    </subcellularLocation>
    <subcellularLocation>
        <location evidence="1">Early endosome membrane</location>
        <topology evidence="1">Peripheral membrane protein</topology>
    </subcellularLocation>
</comment>
<evidence type="ECO:0000259" key="13">
    <source>
        <dbReference type="PROSITE" id="PS50106"/>
    </source>
</evidence>
<evidence type="ECO:0000256" key="3">
    <source>
        <dbReference type="ARBA" id="ARBA00022448"/>
    </source>
</evidence>
<evidence type="ECO:0000256" key="11">
    <source>
        <dbReference type="ARBA" id="ARBA00071942"/>
    </source>
</evidence>
<dbReference type="SUPFAM" id="SSF50156">
    <property type="entry name" value="PDZ domain-like"/>
    <property type="match status" value="1"/>
</dbReference>
<dbReference type="Gene3D" id="3.30.1520.10">
    <property type="entry name" value="Phox-like domain"/>
    <property type="match status" value="1"/>
</dbReference>
<dbReference type="FunFam" id="2.30.42.10:FF:000061">
    <property type="entry name" value="sorting nexin-27 isoform X2"/>
    <property type="match status" value="1"/>
</dbReference>
<dbReference type="STRING" id="137246.A0A401ST66"/>
<dbReference type="AlphaFoldDB" id="A0A401ST66"/>
<dbReference type="PROSITE" id="PS50106">
    <property type="entry name" value="PDZ"/>
    <property type="match status" value="1"/>
</dbReference>
<dbReference type="GO" id="GO:0006886">
    <property type="term" value="P:intracellular protein transport"/>
    <property type="evidence" value="ECO:0007669"/>
    <property type="project" value="TreeGrafter"/>
</dbReference>
<evidence type="ECO:0000256" key="4">
    <source>
        <dbReference type="ARBA" id="ARBA00022490"/>
    </source>
</evidence>
<dbReference type="InterPro" id="IPR037835">
    <property type="entry name" value="SNX27_RA"/>
</dbReference>
<dbReference type="GO" id="GO:0031901">
    <property type="term" value="C:early endosome membrane"/>
    <property type="evidence" value="ECO:0007669"/>
    <property type="project" value="UniProtKB-SubCell"/>
</dbReference>
<dbReference type="InterPro" id="IPR036034">
    <property type="entry name" value="PDZ_sf"/>
</dbReference>
<keyword evidence="4" id="KW-0963">Cytoplasm</keyword>
<evidence type="ECO:0000256" key="8">
    <source>
        <dbReference type="ARBA" id="ARBA00023121"/>
    </source>
</evidence>